<accession>D7MHI3</accession>
<keyword evidence="2" id="KW-1185">Reference proteome</keyword>
<dbReference type="PANTHER" id="PTHR35754:SF2">
    <property type="entry name" value="ATP SYNTHASE SUBUNIT B"/>
    <property type="match status" value="1"/>
</dbReference>
<organism evidence="2">
    <name type="scientific">Arabidopsis lyrata subsp. lyrata</name>
    <name type="common">Lyre-leaved rock-cress</name>
    <dbReference type="NCBI Taxonomy" id="81972"/>
    <lineage>
        <taxon>Eukaryota</taxon>
        <taxon>Viridiplantae</taxon>
        <taxon>Streptophyta</taxon>
        <taxon>Embryophyta</taxon>
        <taxon>Tracheophyta</taxon>
        <taxon>Spermatophyta</taxon>
        <taxon>Magnoliopsida</taxon>
        <taxon>eudicotyledons</taxon>
        <taxon>Gunneridae</taxon>
        <taxon>Pentapetalae</taxon>
        <taxon>rosids</taxon>
        <taxon>malvids</taxon>
        <taxon>Brassicales</taxon>
        <taxon>Brassicaceae</taxon>
        <taxon>Camelineae</taxon>
        <taxon>Arabidopsis</taxon>
    </lineage>
</organism>
<dbReference type="STRING" id="81972.D7MHI3"/>
<protein>
    <submittedName>
        <fullName evidence="1">Uncharacterized protein</fullName>
    </submittedName>
</protein>
<name>D7MHI3_ARALL</name>
<dbReference type="Proteomes" id="UP000008694">
    <property type="component" value="Unassembled WGS sequence"/>
</dbReference>
<dbReference type="AlphaFoldDB" id="D7MHI3"/>
<reference evidence="2" key="1">
    <citation type="journal article" date="2011" name="Nat. Genet.">
        <title>The Arabidopsis lyrata genome sequence and the basis of rapid genome size change.</title>
        <authorList>
            <person name="Hu T.T."/>
            <person name="Pattyn P."/>
            <person name="Bakker E.G."/>
            <person name="Cao J."/>
            <person name="Cheng J.-F."/>
            <person name="Clark R.M."/>
            <person name="Fahlgren N."/>
            <person name="Fawcett J.A."/>
            <person name="Grimwood J."/>
            <person name="Gundlach H."/>
            <person name="Haberer G."/>
            <person name="Hollister J.D."/>
            <person name="Ossowski S."/>
            <person name="Ottilar R.P."/>
            <person name="Salamov A.A."/>
            <person name="Schneeberger K."/>
            <person name="Spannagl M."/>
            <person name="Wang X."/>
            <person name="Yang L."/>
            <person name="Nasrallah M.E."/>
            <person name="Bergelson J."/>
            <person name="Carrington J.C."/>
            <person name="Gaut B.S."/>
            <person name="Schmutz J."/>
            <person name="Mayer K.F.X."/>
            <person name="Van de Peer Y."/>
            <person name="Grigoriev I.V."/>
            <person name="Nordborg M."/>
            <person name="Weigel D."/>
            <person name="Guo Y.-L."/>
        </authorList>
    </citation>
    <scope>NUCLEOTIDE SEQUENCE [LARGE SCALE GENOMIC DNA]</scope>
    <source>
        <strain evidence="2">cv. MN47</strain>
    </source>
</reference>
<evidence type="ECO:0000313" key="2">
    <source>
        <dbReference type="Proteomes" id="UP000008694"/>
    </source>
</evidence>
<gene>
    <name evidence="1" type="ORF">ARALYDRAFT_915592</name>
</gene>
<dbReference type="PANTHER" id="PTHR35754">
    <property type="entry name" value="ATP SYNTHASE SUBUNIT B"/>
    <property type="match status" value="1"/>
</dbReference>
<proteinExistence type="predicted"/>
<dbReference type="Gramene" id="scaffold_703334.1">
    <property type="protein sequence ID" value="scaffold_703334.1"/>
    <property type="gene ID" value="scaffold_703334.1"/>
</dbReference>
<dbReference type="EMBL" id="GL348719">
    <property type="protein sequence ID" value="EFH46646.1"/>
    <property type="molecule type" value="Genomic_DNA"/>
</dbReference>
<evidence type="ECO:0000313" key="1">
    <source>
        <dbReference type="EMBL" id="EFH46646.1"/>
    </source>
</evidence>
<dbReference type="HOGENOM" id="CLU_2797423_0_0_1"/>
<sequence>MVLTVDMVSEINAESRVLFDTNPLKPLGDLLEREGLLTQSIRIQQEFKSGEEYWALERKLCLFVMLFQ</sequence>